<dbReference type="EMBL" id="OX451739">
    <property type="protein sequence ID" value="CAI8610358.1"/>
    <property type="molecule type" value="Genomic_DNA"/>
</dbReference>
<proteinExistence type="predicted"/>
<sequence length="91" mass="10781">MNLKEVSHSVMYSVRDFFPSFFLVNCYMNGLLIVFWNLEILQVSFLLSWDSLTGEFGKWLGEILFQADYLDYDEGLKHEGHEMLVHEDLRI</sequence>
<keyword evidence="3" id="KW-1185">Reference proteome</keyword>
<evidence type="ECO:0000313" key="2">
    <source>
        <dbReference type="EMBL" id="CAI8610358.1"/>
    </source>
</evidence>
<dbReference type="Proteomes" id="UP001157006">
    <property type="component" value="Chromosome 4"/>
</dbReference>
<keyword evidence="1" id="KW-1133">Transmembrane helix</keyword>
<feature type="transmembrane region" description="Helical" evidence="1">
    <location>
        <begin position="20"/>
        <end position="38"/>
    </location>
</feature>
<reference evidence="2 3" key="1">
    <citation type="submission" date="2023-01" db="EMBL/GenBank/DDBJ databases">
        <authorList>
            <person name="Kreplak J."/>
        </authorList>
    </citation>
    <scope>NUCLEOTIDE SEQUENCE [LARGE SCALE GENOMIC DNA]</scope>
</reference>
<organism evidence="2 3">
    <name type="scientific">Vicia faba</name>
    <name type="common">Broad bean</name>
    <name type="synonym">Faba vulgaris</name>
    <dbReference type="NCBI Taxonomy" id="3906"/>
    <lineage>
        <taxon>Eukaryota</taxon>
        <taxon>Viridiplantae</taxon>
        <taxon>Streptophyta</taxon>
        <taxon>Embryophyta</taxon>
        <taxon>Tracheophyta</taxon>
        <taxon>Spermatophyta</taxon>
        <taxon>Magnoliopsida</taxon>
        <taxon>eudicotyledons</taxon>
        <taxon>Gunneridae</taxon>
        <taxon>Pentapetalae</taxon>
        <taxon>rosids</taxon>
        <taxon>fabids</taxon>
        <taxon>Fabales</taxon>
        <taxon>Fabaceae</taxon>
        <taxon>Papilionoideae</taxon>
        <taxon>50 kb inversion clade</taxon>
        <taxon>NPAAA clade</taxon>
        <taxon>Hologalegina</taxon>
        <taxon>IRL clade</taxon>
        <taxon>Fabeae</taxon>
        <taxon>Vicia</taxon>
    </lineage>
</organism>
<name>A0AAV1AL16_VICFA</name>
<evidence type="ECO:0000256" key="1">
    <source>
        <dbReference type="SAM" id="Phobius"/>
    </source>
</evidence>
<dbReference type="AlphaFoldDB" id="A0AAV1AL16"/>
<keyword evidence="1" id="KW-0472">Membrane</keyword>
<evidence type="ECO:0000313" key="3">
    <source>
        <dbReference type="Proteomes" id="UP001157006"/>
    </source>
</evidence>
<gene>
    <name evidence="2" type="ORF">VFH_IV178440</name>
</gene>
<accession>A0AAV1AL16</accession>
<keyword evidence="1" id="KW-0812">Transmembrane</keyword>
<protein>
    <submittedName>
        <fullName evidence="2">Uncharacterized protein</fullName>
    </submittedName>
</protein>